<feature type="non-terminal residue" evidence="1">
    <location>
        <position position="367"/>
    </location>
</feature>
<dbReference type="EMBL" id="CAJVPT010035618">
    <property type="protein sequence ID" value="CAG8711916.1"/>
    <property type="molecule type" value="Genomic_DNA"/>
</dbReference>
<organism evidence="1 2">
    <name type="scientific">Acaulospora colombiana</name>
    <dbReference type="NCBI Taxonomy" id="27376"/>
    <lineage>
        <taxon>Eukaryota</taxon>
        <taxon>Fungi</taxon>
        <taxon>Fungi incertae sedis</taxon>
        <taxon>Mucoromycota</taxon>
        <taxon>Glomeromycotina</taxon>
        <taxon>Glomeromycetes</taxon>
        <taxon>Diversisporales</taxon>
        <taxon>Acaulosporaceae</taxon>
        <taxon>Acaulospora</taxon>
    </lineage>
</organism>
<evidence type="ECO:0000313" key="2">
    <source>
        <dbReference type="Proteomes" id="UP000789525"/>
    </source>
</evidence>
<gene>
    <name evidence="1" type="ORF">ACOLOM_LOCUS10715</name>
</gene>
<accession>A0ACA9PJH2</accession>
<dbReference type="Proteomes" id="UP000789525">
    <property type="component" value="Unassembled WGS sequence"/>
</dbReference>
<feature type="non-terminal residue" evidence="1">
    <location>
        <position position="1"/>
    </location>
</feature>
<evidence type="ECO:0000313" key="1">
    <source>
        <dbReference type="EMBL" id="CAG8711916.1"/>
    </source>
</evidence>
<proteinExistence type="predicted"/>
<keyword evidence="2" id="KW-1185">Reference proteome</keyword>
<name>A0ACA9PJH2_9GLOM</name>
<protein>
    <submittedName>
        <fullName evidence="1">5481_t:CDS:1</fullName>
    </submittedName>
</protein>
<sequence length="367" mass="41809">GATPGSTVSLPPFLLTMQSQPFETHPIVAHHVASMLGELKQQFVERFLDTDFSDIQSTATGVQRLKELVKSIPNSPGRPSDEVLTIQERRLTEPWAEIDEEYARTADECQTSARYGKVHFRAHFNQKESKIVLDSPMLGILLLRPNDETYTEGLLDPPTVWIRPSQRKIRGQKANANQRRLEVVRTTYLRTPHRINADLIINLAFNGVPPRVFSDLNQKNMQEKFDALTTWTGDRDMPKLCRYIERQGGVLPIRLSRLPPEPTALKANNRFRERHTDLVGEAREEGDGDDDEEEGLLNYFPNLISGQPATLNETVVRLIQSGFTPQGCPYLAELIRYILRKQLEECVHNIELYVVPEAFKDLLGENE</sequence>
<comment type="caution">
    <text evidence="1">The sequence shown here is derived from an EMBL/GenBank/DDBJ whole genome shotgun (WGS) entry which is preliminary data.</text>
</comment>
<reference evidence="1" key="1">
    <citation type="submission" date="2021-06" db="EMBL/GenBank/DDBJ databases">
        <authorList>
            <person name="Kallberg Y."/>
            <person name="Tangrot J."/>
            <person name="Rosling A."/>
        </authorList>
    </citation>
    <scope>NUCLEOTIDE SEQUENCE</scope>
    <source>
        <strain evidence="1">CL356</strain>
    </source>
</reference>